<evidence type="ECO:0000313" key="22">
    <source>
        <dbReference type="EMBL" id="RXM32044.1"/>
    </source>
</evidence>
<dbReference type="InterPro" id="IPR036719">
    <property type="entry name" value="Neuro-gated_channel_TM_sf"/>
</dbReference>
<keyword evidence="23" id="KW-1185">Reference proteome</keyword>
<dbReference type="InterPro" id="IPR006201">
    <property type="entry name" value="Neur_channel"/>
</dbReference>
<keyword evidence="7" id="KW-0770">Synapse</keyword>
<keyword evidence="5 19" id="KW-0732">Signal</keyword>
<feature type="transmembrane region" description="Helical" evidence="19">
    <location>
        <begin position="395"/>
        <end position="417"/>
    </location>
</feature>
<dbReference type="AlphaFoldDB" id="A0A444UA43"/>
<keyword evidence="15 19" id="KW-0407">Ion channel</keyword>
<evidence type="ECO:0000256" key="10">
    <source>
        <dbReference type="ARBA" id="ARBA00023157"/>
    </source>
</evidence>
<feature type="chain" id="PRO_5022258307" evidence="19">
    <location>
        <begin position="24"/>
        <end position="440"/>
    </location>
</feature>
<name>A0A444UA43_ACIRT</name>
<keyword evidence="3" id="KW-1003">Cell membrane</keyword>
<dbReference type="SUPFAM" id="SSF63712">
    <property type="entry name" value="Nicotinic receptor ligand binding domain-like"/>
    <property type="match status" value="1"/>
</dbReference>
<feature type="transmembrane region" description="Helical" evidence="19">
    <location>
        <begin position="251"/>
        <end position="273"/>
    </location>
</feature>
<evidence type="ECO:0000256" key="11">
    <source>
        <dbReference type="ARBA" id="ARBA00023170"/>
    </source>
</evidence>
<dbReference type="InterPro" id="IPR038050">
    <property type="entry name" value="Neuro_actylchol_rec"/>
</dbReference>
<dbReference type="InterPro" id="IPR036734">
    <property type="entry name" value="Neur_chan_lig-bd_sf"/>
</dbReference>
<evidence type="ECO:0000256" key="13">
    <source>
        <dbReference type="ARBA" id="ARBA00023257"/>
    </source>
</evidence>
<dbReference type="InterPro" id="IPR018000">
    <property type="entry name" value="Neurotransmitter_ion_chnl_CS"/>
</dbReference>
<keyword evidence="8 19" id="KW-0406">Ion transport</keyword>
<dbReference type="PANTHER" id="PTHR18945">
    <property type="entry name" value="NEUROTRANSMITTER GATED ION CHANNEL"/>
    <property type="match status" value="1"/>
</dbReference>
<comment type="catalytic activity">
    <reaction evidence="18">
        <text>Na(+)(in) = Na(+)(out)</text>
        <dbReference type="Rhea" id="RHEA:34963"/>
        <dbReference type="ChEBI" id="CHEBI:29101"/>
    </reaction>
</comment>
<organism evidence="22 23">
    <name type="scientific">Acipenser ruthenus</name>
    <name type="common">Sterlet sturgeon</name>
    <dbReference type="NCBI Taxonomy" id="7906"/>
    <lineage>
        <taxon>Eukaryota</taxon>
        <taxon>Metazoa</taxon>
        <taxon>Chordata</taxon>
        <taxon>Craniata</taxon>
        <taxon>Vertebrata</taxon>
        <taxon>Euteleostomi</taxon>
        <taxon>Actinopterygii</taxon>
        <taxon>Chondrostei</taxon>
        <taxon>Acipenseriformes</taxon>
        <taxon>Acipenseridae</taxon>
        <taxon>Acipenser</taxon>
    </lineage>
</organism>
<accession>A0A444UA43</accession>
<dbReference type="GO" id="GO:0045211">
    <property type="term" value="C:postsynaptic membrane"/>
    <property type="evidence" value="ECO:0007669"/>
    <property type="project" value="UniProtKB-SubCell"/>
</dbReference>
<evidence type="ECO:0000256" key="12">
    <source>
        <dbReference type="ARBA" id="ARBA00023180"/>
    </source>
</evidence>
<evidence type="ECO:0000256" key="18">
    <source>
        <dbReference type="ARBA" id="ARBA00036239"/>
    </source>
</evidence>
<feature type="domain" description="Neurotransmitter-gated ion-channel transmembrane" evidence="21">
    <location>
        <begin position="252"/>
        <end position="412"/>
    </location>
</feature>
<keyword evidence="6 19" id="KW-1133">Transmembrane helix</keyword>
<dbReference type="Proteomes" id="UP000289886">
    <property type="component" value="Unassembled WGS sequence"/>
</dbReference>
<keyword evidence="13" id="KW-0628">Postsynaptic cell membrane</keyword>
<evidence type="ECO:0000256" key="16">
    <source>
        <dbReference type="ARBA" id="ARBA00034104"/>
    </source>
</evidence>
<evidence type="ECO:0000256" key="7">
    <source>
        <dbReference type="ARBA" id="ARBA00023018"/>
    </source>
</evidence>
<dbReference type="PRINTS" id="PR00254">
    <property type="entry name" value="NICOTINICR"/>
</dbReference>
<dbReference type="PRINTS" id="PR00252">
    <property type="entry name" value="NRIONCHANNEL"/>
</dbReference>
<dbReference type="SUPFAM" id="SSF90112">
    <property type="entry name" value="Neurotransmitter-gated ion-channel transmembrane pore"/>
    <property type="match status" value="1"/>
</dbReference>
<evidence type="ECO:0000256" key="6">
    <source>
        <dbReference type="ARBA" id="ARBA00022989"/>
    </source>
</evidence>
<gene>
    <name evidence="22" type="ORF">EOD39_16308</name>
</gene>
<feature type="domain" description="Neurotransmitter-gated ion-channel ligand-binding" evidence="20">
    <location>
        <begin position="27"/>
        <end position="250"/>
    </location>
</feature>
<dbReference type="GO" id="GO:0004888">
    <property type="term" value="F:transmembrane signaling receptor activity"/>
    <property type="evidence" value="ECO:0007669"/>
    <property type="project" value="InterPro"/>
</dbReference>
<keyword evidence="4 19" id="KW-0812">Transmembrane</keyword>
<comment type="similarity">
    <text evidence="19">Belongs to the ligand-gated ion channel (TC 1.A.9) family.</text>
</comment>
<dbReference type="GO" id="GO:0022848">
    <property type="term" value="F:acetylcholine-gated monoatomic cation-selective channel activity"/>
    <property type="evidence" value="ECO:0007669"/>
    <property type="project" value="InterPro"/>
</dbReference>
<comment type="function">
    <text evidence="1">After binding acetylcholine, the AChR responds by an extensive change in conformation that affects all subunits and leads to opening of an ion-conducting channel across the plasma membrane.</text>
</comment>
<dbReference type="Gene3D" id="2.70.170.10">
    <property type="entry name" value="Neurotransmitter-gated ion-channel ligand-binding domain"/>
    <property type="match status" value="1"/>
</dbReference>
<feature type="signal peptide" evidence="19">
    <location>
        <begin position="1"/>
        <end position="23"/>
    </location>
</feature>
<dbReference type="FunFam" id="2.70.170.10:FF:000012">
    <property type="entry name" value="Nicotinic acetylcholine receptor subunit gamma"/>
    <property type="match status" value="1"/>
</dbReference>
<evidence type="ECO:0000256" key="1">
    <source>
        <dbReference type="ARBA" id="ARBA00003328"/>
    </source>
</evidence>
<comment type="subcellular location">
    <subcellularLocation>
        <location evidence="16">Postsynaptic cell membrane</location>
        <topology evidence="16">Multi-pass membrane protein</topology>
    </subcellularLocation>
</comment>
<keyword evidence="14" id="KW-1071">Ligand-gated ion channel</keyword>
<reference evidence="22 23" key="1">
    <citation type="submission" date="2019-01" db="EMBL/GenBank/DDBJ databases">
        <title>Draft Genome and Complete Hox-Cluster Characterization of the Sterlet Sturgeon (Acipenser ruthenus).</title>
        <authorList>
            <person name="Wei Q."/>
        </authorList>
    </citation>
    <scope>NUCLEOTIDE SEQUENCE [LARGE SCALE GENOMIC DNA]</scope>
    <source>
        <strain evidence="22">WHYD16114868_AA</strain>
        <tissue evidence="22">Blood</tissue>
    </source>
</reference>
<keyword evidence="2 19" id="KW-0813">Transport</keyword>
<evidence type="ECO:0000256" key="2">
    <source>
        <dbReference type="ARBA" id="ARBA00022448"/>
    </source>
</evidence>
<dbReference type="Pfam" id="PF02932">
    <property type="entry name" value="Neur_chan_memb"/>
    <property type="match status" value="1"/>
</dbReference>
<dbReference type="InterPro" id="IPR002394">
    <property type="entry name" value="Nicotinic_acetylcholine_rcpt"/>
</dbReference>
<evidence type="ECO:0000256" key="14">
    <source>
        <dbReference type="ARBA" id="ARBA00023286"/>
    </source>
</evidence>
<protein>
    <submittedName>
        <fullName evidence="22">Acetylcholine receptor subunit delta</fullName>
    </submittedName>
</protein>
<dbReference type="Gene3D" id="1.20.58.390">
    <property type="entry name" value="Neurotransmitter-gated ion-channel transmembrane domain"/>
    <property type="match status" value="2"/>
</dbReference>
<evidence type="ECO:0000313" key="23">
    <source>
        <dbReference type="Proteomes" id="UP000289886"/>
    </source>
</evidence>
<dbReference type="InterPro" id="IPR006029">
    <property type="entry name" value="Neurotrans-gated_channel_TM"/>
</dbReference>
<evidence type="ECO:0000256" key="19">
    <source>
        <dbReference type="RuleBase" id="RU000687"/>
    </source>
</evidence>
<evidence type="ECO:0000256" key="8">
    <source>
        <dbReference type="ARBA" id="ARBA00023065"/>
    </source>
</evidence>
<proteinExistence type="inferred from homology"/>
<keyword evidence="12" id="KW-0325">Glycoprotein</keyword>
<evidence type="ECO:0000256" key="15">
    <source>
        <dbReference type="ARBA" id="ARBA00023303"/>
    </source>
</evidence>
<evidence type="ECO:0000256" key="4">
    <source>
        <dbReference type="ARBA" id="ARBA00022692"/>
    </source>
</evidence>
<evidence type="ECO:0000259" key="20">
    <source>
        <dbReference type="Pfam" id="PF02931"/>
    </source>
</evidence>
<keyword evidence="9 19" id="KW-0472">Membrane</keyword>
<comment type="catalytic activity">
    <reaction evidence="17">
        <text>K(+)(in) = K(+)(out)</text>
        <dbReference type="Rhea" id="RHEA:29463"/>
        <dbReference type="ChEBI" id="CHEBI:29103"/>
    </reaction>
</comment>
<evidence type="ECO:0000259" key="21">
    <source>
        <dbReference type="Pfam" id="PF02932"/>
    </source>
</evidence>
<comment type="caution">
    <text evidence="22">The sequence shown here is derived from an EMBL/GenBank/DDBJ whole genome shotgun (WGS) entry which is preliminary data.</text>
</comment>
<keyword evidence="11 22" id="KW-0675">Receptor</keyword>
<keyword evidence="10" id="KW-1015">Disulfide bond</keyword>
<evidence type="ECO:0000256" key="17">
    <source>
        <dbReference type="ARBA" id="ARBA00034430"/>
    </source>
</evidence>
<evidence type="ECO:0000256" key="5">
    <source>
        <dbReference type="ARBA" id="ARBA00022729"/>
    </source>
</evidence>
<dbReference type="Pfam" id="PF02931">
    <property type="entry name" value="Neur_chan_LBD"/>
    <property type="match status" value="1"/>
</dbReference>
<dbReference type="InterPro" id="IPR006202">
    <property type="entry name" value="Neur_chan_lig-bd"/>
</dbReference>
<sequence>MRALYLYLSIALVLTLCVSVSTARNQEERLLNHLFKERAYNKEQRPVQSQDEVVDVYLALTLSNLISLKEVDETLTTNVWIEHGWYDHRLSWNASEFDDISILRLPPRLVWLPEIVLENNNDAQFQVAYYCNVLVDPSGYVYWLPPAIFRSSCAINVNFFPFDWQNCTLKFSSLTYNAKEIRMHLKVETDPDTAENFPVEWIIIDPAGFTENGEWEIIHKPARKNIHKDVPLDSSKHQDITFYLIIKRKPLYLMFIMVLVTVVVLNCVIVLNLHFRTPSTHVMTDWTKEFFLERLPRLLHMSRPADSEPQWEGALQRRSSSVGYIAKAEEYFTVKSRSELIPNAKSELDMTDQLLAEMKPAVDGANYIVKNMKDKNDYNEEKDNWNRIARTVDRLCLVLVTPVMILGTIVIFFMGVYNHPPPLPFEGDPYDYLESNRRVL</sequence>
<evidence type="ECO:0000256" key="9">
    <source>
        <dbReference type="ARBA" id="ARBA00023136"/>
    </source>
</evidence>
<dbReference type="EMBL" id="SCEB01214966">
    <property type="protein sequence ID" value="RXM32044.1"/>
    <property type="molecule type" value="Genomic_DNA"/>
</dbReference>
<dbReference type="PROSITE" id="PS00236">
    <property type="entry name" value="NEUROTR_ION_CHANNEL"/>
    <property type="match status" value="1"/>
</dbReference>
<evidence type="ECO:0000256" key="3">
    <source>
        <dbReference type="ARBA" id="ARBA00022475"/>
    </source>
</evidence>
<comment type="caution">
    <text evidence="19">Lacks conserved residue(s) required for the propagation of feature annotation.</text>
</comment>